<evidence type="ECO:0000313" key="2">
    <source>
        <dbReference type="Proteomes" id="UP001066276"/>
    </source>
</evidence>
<gene>
    <name evidence="1" type="ORF">NDU88_004748</name>
</gene>
<reference evidence="1" key="1">
    <citation type="journal article" date="2022" name="bioRxiv">
        <title>Sequencing and chromosome-scale assembly of the giantPleurodeles waltlgenome.</title>
        <authorList>
            <person name="Brown T."/>
            <person name="Elewa A."/>
            <person name="Iarovenko S."/>
            <person name="Subramanian E."/>
            <person name="Araus A.J."/>
            <person name="Petzold A."/>
            <person name="Susuki M."/>
            <person name="Suzuki K.-i.T."/>
            <person name="Hayashi T."/>
            <person name="Toyoda A."/>
            <person name="Oliveira C."/>
            <person name="Osipova E."/>
            <person name="Leigh N.D."/>
            <person name="Simon A."/>
            <person name="Yun M.H."/>
        </authorList>
    </citation>
    <scope>NUCLEOTIDE SEQUENCE</scope>
    <source>
        <strain evidence="1">20211129_DDA</strain>
        <tissue evidence="1">Liver</tissue>
    </source>
</reference>
<keyword evidence="2" id="KW-1185">Reference proteome</keyword>
<accession>A0AAV7V216</accession>
<comment type="caution">
    <text evidence="1">The sequence shown here is derived from an EMBL/GenBank/DDBJ whole genome shotgun (WGS) entry which is preliminary data.</text>
</comment>
<evidence type="ECO:0000313" key="1">
    <source>
        <dbReference type="EMBL" id="KAJ1195468.1"/>
    </source>
</evidence>
<proteinExistence type="predicted"/>
<sequence length="78" mass="8329">MGPLEQYLVDQIARACTHISNPMKELTAPSGILGAFHSAPDADPVSAKLPRKDGDVYDASARLKQAFLAIYPHPNPGS</sequence>
<protein>
    <submittedName>
        <fullName evidence="1">Uncharacterized protein</fullName>
    </submittedName>
</protein>
<dbReference type="AlphaFoldDB" id="A0AAV7V216"/>
<dbReference type="EMBL" id="JANPWB010000004">
    <property type="protein sequence ID" value="KAJ1195468.1"/>
    <property type="molecule type" value="Genomic_DNA"/>
</dbReference>
<name>A0AAV7V216_PLEWA</name>
<dbReference type="Proteomes" id="UP001066276">
    <property type="component" value="Chromosome 2_2"/>
</dbReference>
<organism evidence="1 2">
    <name type="scientific">Pleurodeles waltl</name>
    <name type="common">Iberian ribbed newt</name>
    <dbReference type="NCBI Taxonomy" id="8319"/>
    <lineage>
        <taxon>Eukaryota</taxon>
        <taxon>Metazoa</taxon>
        <taxon>Chordata</taxon>
        <taxon>Craniata</taxon>
        <taxon>Vertebrata</taxon>
        <taxon>Euteleostomi</taxon>
        <taxon>Amphibia</taxon>
        <taxon>Batrachia</taxon>
        <taxon>Caudata</taxon>
        <taxon>Salamandroidea</taxon>
        <taxon>Salamandridae</taxon>
        <taxon>Pleurodelinae</taxon>
        <taxon>Pleurodeles</taxon>
    </lineage>
</organism>